<feature type="compositionally biased region" description="Basic and acidic residues" evidence="1">
    <location>
        <begin position="134"/>
        <end position="143"/>
    </location>
</feature>
<name>A0A438CKF5_VITVI</name>
<dbReference type="Proteomes" id="UP000288805">
    <property type="component" value="Unassembled WGS sequence"/>
</dbReference>
<feature type="compositionally biased region" description="Basic and acidic residues" evidence="1">
    <location>
        <begin position="107"/>
        <end position="116"/>
    </location>
</feature>
<feature type="region of interest" description="Disordered" evidence="1">
    <location>
        <begin position="7"/>
        <end position="50"/>
    </location>
</feature>
<organism evidence="2 3">
    <name type="scientific">Vitis vinifera</name>
    <name type="common">Grape</name>
    <dbReference type="NCBI Taxonomy" id="29760"/>
    <lineage>
        <taxon>Eukaryota</taxon>
        <taxon>Viridiplantae</taxon>
        <taxon>Streptophyta</taxon>
        <taxon>Embryophyta</taxon>
        <taxon>Tracheophyta</taxon>
        <taxon>Spermatophyta</taxon>
        <taxon>Magnoliopsida</taxon>
        <taxon>eudicotyledons</taxon>
        <taxon>Gunneridae</taxon>
        <taxon>Pentapetalae</taxon>
        <taxon>rosids</taxon>
        <taxon>Vitales</taxon>
        <taxon>Vitaceae</taxon>
        <taxon>Viteae</taxon>
        <taxon>Vitis</taxon>
    </lineage>
</organism>
<evidence type="ECO:0000313" key="2">
    <source>
        <dbReference type="EMBL" id="RVW23671.1"/>
    </source>
</evidence>
<protein>
    <submittedName>
        <fullName evidence="2">Uncharacterized protein</fullName>
    </submittedName>
</protein>
<feature type="region of interest" description="Disordered" evidence="1">
    <location>
        <begin position="93"/>
        <end position="161"/>
    </location>
</feature>
<dbReference type="AlphaFoldDB" id="A0A438CKF5"/>
<evidence type="ECO:0000313" key="3">
    <source>
        <dbReference type="Proteomes" id="UP000288805"/>
    </source>
</evidence>
<proteinExistence type="predicted"/>
<dbReference type="EMBL" id="QGNW01002190">
    <property type="protein sequence ID" value="RVW23671.1"/>
    <property type="molecule type" value="Genomic_DNA"/>
</dbReference>
<evidence type="ECO:0000256" key="1">
    <source>
        <dbReference type="SAM" id="MobiDB-lite"/>
    </source>
</evidence>
<sequence>MWLKFQEVDLPTSKLEHKEESETEEEKREEIKGKKKGKSTEKDDYIDEKPQRIVIKEELMKKHMHPPFPQALYGKIIHRKSQVFTLDKWTNMTAYGGTDQGAPARPEQPEQPKEPVEPPTDTQSPTPTVAPSEPHNHASKERAPCTLRSHTQSLSLHFLPP</sequence>
<reference evidence="2 3" key="1">
    <citation type="journal article" date="2018" name="PLoS Genet.">
        <title>Population sequencing reveals clonal diversity and ancestral inbreeding in the grapevine cultivar Chardonnay.</title>
        <authorList>
            <person name="Roach M.J."/>
            <person name="Johnson D.L."/>
            <person name="Bohlmann J."/>
            <person name="van Vuuren H.J."/>
            <person name="Jones S.J."/>
            <person name="Pretorius I.S."/>
            <person name="Schmidt S.A."/>
            <person name="Borneman A.R."/>
        </authorList>
    </citation>
    <scope>NUCLEOTIDE SEQUENCE [LARGE SCALE GENOMIC DNA]</scope>
    <source>
        <strain evidence="3">cv. Chardonnay</strain>
        <tissue evidence="2">Leaf</tissue>
    </source>
</reference>
<accession>A0A438CKF5</accession>
<comment type="caution">
    <text evidence="2">The sequence shown here is derived from an EMBL/GenBank/DDBJ whole genome shotgun (WGS) entry which is preliminary data.</text>
</comment>
<feature type="compositionally biased region" description="Polar residues" evidence="1">
    <location>
        <begin position="120"/>
        <end position="129"/>
    </location>
</feature>
<feature type="compositionally biased region" description="Basic and acidic residues" evidence="1">
    <location>
        <begin position="14"/>
        <end position="50"/>
    </location>
</feature>
<gene>
    <name evidence="2" type="ORF">CK203_093983</name>
</gene>